<proteinExistence type="predicted"/>
<dbReference type="OrthoDB" id="679757at2759"/>
<dbReference type="AlphaFoldDB" id="A0A6P5ECW4"/>
<dbReference type="RefSeq" id="XP_020113899.1">
    <property type="nucleotide sequence ID" value="XM_020258310.1"/>
</dbReference>
<sequence>MRAALLWTINNFPAYGNLSGWSTKEKLACPCCNKETFSIRLANGCKHCYMGHRRNLPINHRWRNDKSSFDGTKERGLPPKVLTREDILEQVQDLEGVVLTKAANKRQKISHGIRGDNWKKKSIFFKNKVYKQDRQSAIEDLLSLSRGPTKYVTYYNGYIVNGYRFHTEEHDKGLKTQSCGVVVIGDTGTEK</sequence>
<evidence type="ECO:0000313" key="2">
    <source>
        <dbReference type="RefSeq" id="XP_020081037.1"/>
    </source>
</evidence>
<dbReference type="Proteomes" id="UP000515123">
    <property type="component" value="Linkage group 23"/>
</dbReference>
<dbReference type="GeneID" id="109728031"/>
<dbReference type="GeneID" id="109704682"/>
<reference evidence="1" key="1">
    <citation type="journal article" date="2015" name="Nat. Genet.">
        <title>The pineapple genome and the evolution of CAM photosynthesis.</title>
        <authorList>
            <person name="Ming R."/>
            <person name="VanBuren R."/>
            <person name="Wai C.M."/>
            <person name="Tang H."/>
            <person name="Schatz M.C."/>
            <person name="Bowers J.E."/>
            <person name="Lyons E."/>
            <person name="Wang M.L."/>
            <person name="Chen J."/>
            <person name="Biggers E."/>
            <person name="Zhang J."/>
            <person name="Huang L."/>
            <person name="Zhang L."/>
            <person name="Miao W."/>
            <person name="Zhang J."/>
            <person name="Ye Z."/>
            <person name="Miao C."/>
            <person name="Lin Z."/>
            <person name="Wang H."/>
            <person name="Zhou H."/>
            <person name="Yim W.C."/>
            <person name="Priest H.D."/>
            <person name="Zheng C."/>
            <person name="Woodhouse M."/>
            <person name="Edger P.P."/>
            <person name="Guyot R."/>
            <person name="Guo H.B."/>
            <person name="Guo H."/>
            <person name="Zheng G."/>
            <person name="Singh R."/>
            <person name="Sharma A."/>
            <person name="Min X."/>
            <person name="Zheng Y."/>
            <person name="Lee H."/>
            <person name="Gurtowski J."/>
            <person name="Sedlazeck F.J."/>
            <person name="Harkess A."/>
            <person name="McKain M.R."/>
            <person name="Liao Z."/>
            <person name="Fang J."/>
            <person name="Liu J."/>
            <person name="Zhang X."/>
            <person name="Zhang Q."/>
            <person name="Hu W."/>
            <person name="Qin Y."/>
            <person name="Wang K."/>
            <person name="Chen L.Y."/>
            <person name="Shirley N."/>
            <person name="Lin Y.R."/>
            <person name="Liu L.Y."/>
            <person name="Hernandez A.G."/>
            <person name="Wright C.L."/>
            <person name="Bulone V."/>
            <person name="Tuskan G.A."/>
            <person name="Heath K."/>
            <person name="Zee F."/>
            <person name="Moore P.H."/>
            <person name="Sunkar R."/>
            <person name="Leebens-Mack J.H."/>
            <person name="Mockler T."/>
            <person name="Bennetzen J.L."/>
            <person name="Freeling M."/>
            <person name="Sankoff D."/>
            <person name="Paterson A.H."/>
            <person name="Zhu X."/>
            <person name="Yang X."/>
            <person name="Smith J.A."/>
            <person name="Cushman J.C."/>
            <person name="Paull R.E."/>
            <person name="Yu Q."/>
        </authorList>
    </citation>
    <scope>NUCLEOTIDE SEQUENCE [LARGE SCALE GENOMIC DNA]</scope>
    <source>
        <strain evidence="1">cv. F153</strain>
    </source>
</reference>
<dbReference type="InterPro" id="IPR004242">
    <property type="entry name" value="Transposase_21"/>
</dbReference>
<gene>
    <name evidence="2" type="primary">LOC109704682</name>
    <name evidence="3" type="synonym">LOC109728031</name>
</gene>
<dbReference type="Pfam" id="PF02992">
    <property type="entry name" value="Transposase_21"/>
    <property type="match status" value="1"/>
</dbReference>
<name>A0A6P5ECW4_ANACO</name>
<protein>
    <submittedName>
        <fullName evidence="2">Uncharacterized protein LOC109704682</fullName>
    </submittedName>
    <submittedName>
        <fullName evidence="3">Uncharacterized protein LOC109728031</fullName>
    </submittedName>
</protein>
<evidence type="ECO:0000313" key="1">
    <source>
        <dbReference type="Proteomes" id="UP000515123"/>
    </source>
</evidence>
<organism evidence="2">
    <name type="scientific">Ananas comosus</name>
    <name type="common">Pineapple</name>
    <name type="synonym">Ananas ananas</name>
    <dbReference type="NCBI Taxonomy" id="4615"/>
    <lineage>
        <taxon>Eukaryota</taxon>
        <taxon>Viridiplantae</taxon>
        <taxon>Streptophyta</taxon>
        <taxon>Embryophyta</taxon>
        <taxon>Tracheophyta</taxon>
        <taxon>Spermatophyta</taxon>
        <taxon>Magnoliopsida</taxon>
        <taxon>Liliopsida</taxon>
        <taxon>Poales</taxon>
        <taxon>Bromeliaceae</taxon>
        <taxon>Bromelioideae</taxon>
        <taxon>Ananas</taxon>
    </lineage>
</organism>
<evidence type="ECO:0000313" key="3">
    <source>
        <dbReference type="RefSeq" id="XP_020113899.1"/>
    </source>
</evidence>
<keyword evidence="1" id="KW-1185">Reference proteome</keyword>
<dbReference type="PANTHER" id="PTHR10775">
    <property type="entry name" value="OS08G0208400 PROTEIN"/>
    <property type="match status" value="1"/>
</dbReference>
<accession>A0A6P5ECW4</accession>
<reference evidence="2 3" key="2">
    <citation type="submission" date="2025-04" db="UniProtKB">
        <authorList>
            <consortium name="RefSeq"/>
        </authorList>
    </citation>
    <scope>IDENTIFICATION</scope>
    <source>
        <tissue evidence="2 3">Leaf</tissue>
    </source>
</reference>
<dbReference type="RefSeq" id="XP_020081037.1">
    <property type="nucleotide sequence ID" value="XM_020225448.1"/>
</dbReference>
<dbReference type="PANTHER" id="PTHR10775:SF158">
    <property type="entry name" value="TNP2-LIKE TRANSPOSON PROTEIN"/>
    <property type="match status" value="1"/>
</dbReference>